<organism evidence="1 2">
    <name type="scientific">Leucobacter aridicollis</name>
    <dbReference type="NCBI Taxonomy" id="283878"/>
    <lineage>
        <taxon>Bacteria</taxon>
        <taxon>Bacillati</taxon>
        <taxon>Actinomycetota</taxon>
        <taxon>Actinomycetes</taxon>
        <taxon>Micrococcales</taxon>
        <taxon>Microbacteriaceae</taxon>
        <taxon>Leucobacter</taxon>
    </lineage>
</organism>
<gene>
    <name evidence="1" type="ORF">BJ960_000848</name>
</gene>
<reference evidence="1 2" key="1">
    <citation type="submission" date="2020-07" db="EMBL/GenBank/DDBJ databases">
        <title>Sequencing the genomes of 1000 actinobacteria strains.</title>
        <authorList>
            <person name="Klenk H.-P."/>
        </authorList>
    </citation>
    <scope>NUCLEOTIDE SEQUENCE [LARGE SCALE GENOMIC DNA]</scope>
    <source>
        <strain evidence="1 2">DSM 17380</strain>
    </source>
</reference>
<dbReference type="EMBL" id="JACCBD010000001">
    <property type="protein sequence ID" value="NYD26045.1"/>
    <property type="molecule type" value="Genomic_DNA"/>
</dbReference>
<evidence type="ECO:0000313" key="2">
    <source>
        <dbReference type="Proteomes" id="UP000586095"/>
    </source>
</evidence>
<sequence length="127" mass="13834">MTRNRASAKKAGTAQETLAVRYLARVLNDDRIERRRLSGAKDRGDIAGLRTVTGERIVAEVKNTAKLALGPWLKEAEIERGNDDAAAGVVIHKRHGSAKPEDQIVSMTLRDFAVLLGGDIDQTGEDQ</sequence>
<keyword evidence="2" id="KW-1185">Reference proteome</keyword>
<dbReference type="AlphaFoldDB" id="A0A852R371"/>
<proteinExistence type="predicted"/>
<dbReference type="RefSeq" id="WP_185986385.1">
    <property type="nucleotide sequence ID" value="NZ_BAAALZ010000002.1"/>
</dbReference>
<evidence type="ECO:0000313" key="1">
    <source>
        <dbReference type="EMBL" id="NYD26045.1"/>
    </source>
</evidence>
<accession>A0A852R371</accession>
<comment type="caution">
    <text evidence="1">The sequence shown here is derived from an EMBL/GenBank/DDBJ whole genome shotgun (WGS) entry which is preliminary data.</text>
</comment>
<evidence type="ECO:0008006" key="3">
    <source>
        <dbReference type="Google" id="ProtNLM"/>
    </source>
</evidence>
<dbReference type="Proteomes" id="UP000586095">
    <property type="component" value="Unassembled WGS sequence"/>
</dbReference>
<protein>
    <recommendedName>
        <fullName evidence="3">Holliday junction resolvase</fullName>
    </recommendedName>
</protein>
<name>A0A852R371_9MICO</name>